<dbReference type="InterPro" id="IPR006076">
    <property type="entry name" value="FAD-dep_OxRdtase"/>
</dbReference>
<evidence type="ECO:0000313" key="2">
    <source>
        <dbReference type="EMBL" id="KAF5533883.1"/>
    </source>
</evidence>
<keyword evidence="3" id="KW-1185">Reference proteome</keyword>
<dbReference type="SUPFAM" id="SSF51905">
    <property type="entry name" value="FAD/NAD(P)-binding domain"/>
    <property type="match status" value="1"/>
</dbReference>
<dbReference type="Proteomes" id="UP000582016">
    <property type="component" value="Unassembled WGS sequence"/>
</dbReference>
<accession>A0A8H5ID74</accession>
<sequence length="479" mass="53339">MRFSSKVNQRDTKTIGTMAPRTFDRSPVANPTSSFWNAEPKKLDDYRSSPQLPTKTDIVIIGSGLSGVATAYFILKDNPQPPSIVLLEARKICSGATGRNGGHVKPDTFSDIPKFVKLFGSAATAELAEFEAAHVFAVKDLVESENIECDFHLTRALDVYLDEKHADEVRTTYKDLSQKRNMNLADVAFIDDKDAERVSGVKEAKCCISYTAAHLWPSKLVHELLNKVIKGNLNIQAHTPVVSVTPCKDVEHGAWAVSTPRGSVQTSKVIYATNAYTSQILPEYARAITPVRGVCSHIKSVKGTATPHLVNTYGIRFDKYNNDYLIPRADGSIIVGGARQAFWTQKDRWFNNVRDDELVEEAVPYFDNYMQRHFRGWENSEMKTDKVWTGILGYSADFMPHIGQIPGKTGQFIIAGFTGYGMPKILLSSKGLAQMVRDNATFEQTGLPRVFKTTKERNESKSSPLEESLASLWTEKSKL</sequence>
<dbReference type="AlphaFoldDB" id="A0A8H5ID74"/>
<feature type="domain" description="FAD dependent oxidoreductase" evidence="1">
    <location>
        <begin position="57"/>
        <end position="434"/>
    </location>
</feature>
<reference evidence="2 3" key="1">
    <citation type="submission" date="2020-05" db="EMBL/GenBank/DDBJ databases">
        <title>Identification and distribution of gene clusters putatively required for synthesis of sphingolipid metabolism inhibitors in phylogenetically diverse species of the filamentous fungus Fusarium.</title>
        <authorList>
            <person name="Kim H.-S."/>
            <person name="Busman M."/>
            <person name="Brown D.W."/>
            <person name="Divon H."/>
            <person name="Uhlig S."/>
            <person name="Proctor R.H."/>
        </authorList>
    </citation>
    <scope>NUCLEOTIDE SEQUENCE [LARGE SCALE GENOMIC DNA]</scope>
    <source>
        <strain evidence="2 3">NRRL 13617</strain>
    </source>
</reference>
<dbReference type="Gene3D" id="3.50.50.60">
    <property type="entry name" value="FAD/NAD(P)-binding domain"/>
    <property type="match status" value="1"/>
</dbReference>
<protein>
    <submittedName>
        <fullName evidence="2">FAD dependent oxidoreductase</fullName>
    </submittedName>
</protein>
<dbReference type="Gene3D" id="3.30.9.10">
    <property type="entry name" value="D-Amino Acid Oxidase, subunit A, domain 2"/>
    <property type="match status" value="1"/>
</dbReference>
<proteinExistence type="predicted"/>
<gene>
    <name evidence="2" type="ORF">FPHYL_13550</name>
</gene>
<dbReference type="InterPro" id="IPR036188">
    <property type="entry name" value="FAD/NAD-bd_sf"/>
</dbReference>
<dbReference type="GO" id="GO:0005737">
    <property type="term" value="C:cytoplasm"/>
    <property type="evidence" value="ECO:0007669"/>
    <property type="project" value="TreeGrafter"/>
</dbReference>
<evidence type="ECO:0000259" key="1">
    <source>
        <dbReference type="Pfam" id="PF01266"/>
    </source>
</evidence>
<evidence type="ECO:0000313" key="3">
    <source>
        <dbReference type="Proteomes" id="UP000582016"/>
    </source>
</evidence>
<dbReference type="Pfam" id="PF01266">
    <property type="entry name" value="DAO"/>
    <property type="match status" value="1"/>
</dbReference>
<organism evidence="2 3">
    <name type="scientific">Fusarium phyllophilum</name>
    <dbReference type="NCBI Taxonomy" id="47803"/>
    <lineage>
        <taxon>Eukaryota</taxon>
        <taxon>Fungi</taxon>
        <taxon>Dikarya</taxon>
        <taxon>Ascomycota</taxon>
        <taxon>Pezizomycotina</taxon>
        <taxon>Sordariomycetes</taxon>
        <taxon>Hypocreomycetidae</taxon>
        <taxon>Hypocreales</taxon>
        <taxon>Nectriaceae</taxon>
        <taxon>Fusarium</taxon>
        <taxon>Fusarium fujikuroi species complex</taxon>
    </lineage>
</organism>
<dbReference type="PANTHER" id="PTHR13847">
    <property type="entry name" value="SARCOSINE DEHYDROGENASE-RELATED"/>
    <property type="match status" value="1"/>
</dbReference>
<dbReference type="PANTHER" id="PTHR13847:SF279">
    <property type="entry name" value="FAD DEPENDENT OXIDOREDUCTASE DOMAIN-CONTAINING PROTEIN-RELATED"/>
    <property type="match status" value="1"/>
</dbReference>
<name>A0A8H5ID74_9HYPO</name>
<dbReference type="EMBL" id="JAAOAQ010000821">
    <property type="protein sequence ID" value="KAF5533883.1"/>
    <property type="molecule type" value="Genomic_DNA"/>
</dbReference>
<dbReference type="OrthoDB" id="429143at2759"/>
<comment type="caution">
    <text evidence="2">The sequence shown here is derived from an EMBL/GenBank/DDBJ whole genome shotgun (WGS) entry which is preliminary data.</text>
</comment>